<accession>A0A1I7WB23</accession>
<reference evidence="3" key="1">
    <citation type="submission" date="2016-11" db="UniProtKB">
        <authorList>
            <consortium name="WormBaseParasite"/>
        </authorList>
    </citation>
    <scope>IDENTIFICATION</scope>
</reference>
<dbReference type="WBParaSite" id="Hba_01902">
    <property type="protein sequence ID" value="Hba_01902"/>
    <property type="gene ID" value="Hba_01902"/>
</dbReference>
<protein>
    <submittedName>
        <fullName evidence="3">Uncharacterized protein</fullName>
    </submittedName>
</protein>
<evidence type="ECO:0000313" key="2">
    <source>
        <dbReference type="Proteomes" id="UP000095283"/>
    </source>
</evidence>
<keyword evidence="2" id="KW-1185">Reference proteome</keyword>
<evidence type="ECO:0000313" key="3">
    <source>
        <dbReference type="WBParaSite" id="Hba_01902"/>
    </source>
</evidence>
<name>A0A1I7WB23_HETBA</name>
<organism evidence="2 3">
    <name type="scientific">Heterorhabditis bacteriophora</name>
    <name type="common">Entomopathogenic nematode worm</name>
    <dbReference type="NCBI Taxonomy" id="37862"/>
    <lineage>
        <taxon>Eukaryota</taxon>
        <taxon>Metazoa</taxon>
        <taxon>Ecdysozoa</taxon>
        <taxon>Nematoda</taxon>
        <taxon>Chromadorea</taxon>
        <taxon>Rhabditida</taxon>
        <taxon>Rhabditina</taxon>
        <taxon>Rhabditomorpha</taxon>
        <taxon>Strongyloidea</taxon>
        <taxon>Heterorhabditidae</taxon>
        <taxon>Heterorhabditis</taxon>
    </lineage>
</organism>
<evidence type="ECO:0000256" key="1">
    <source>
        <dbReference type="SAM" id="MobiDB-lite"/>
    </source>
</evidence>
<dbReference type="AlphaFoldDB" id="A0A1I7WB23"/>
<feature type="region of interest" description="Disordered" evidence="1">
    <location>
        <begin position="1"/>
        <end position="50"/>
    </location>
</feature>
<proteinExistence type="predicted"/>
<sequence>MAPRCHRAPEAVQHLSAERSRSVKNYPTPLPKERRELSAESKASAQHSAEEKLTNKLTLLGVFQTHRPSAPKLTAASVDCDLTREEPKPPRQPIPYLSLVRQYAQ</sequence>
<dbReference type="Proteomes" id="UP000095283">
    <property type="component" value="Unplaced"/>
</dbReference>